<reference evidence="1" key="2">
    <citation type="journal article" date="2015" name="Data Brief">
        <title>Shoot transcriptome of the giant reed, Arundo donax.</title>
        <authorList>
            <person name="Barrero R.A."/>
            <person name="Guerrero F.D."/>
            <person name="Moolhuijzen P."/>
            <person name="Goolsby J.A."/>
            <person name="Tidwell J."/>
            <person name="Bellgard S.E."/>
            <person name="Bellgard M.I."/>
        </authorList>
    </citation>
    <scope>NUCLEOTIDE SEQUENCE</scope>
    <source>
        <tissue evidence="1">Shoot tissue taken approximately 20 cm above the soil surface</tissue>
    </source>
</reference>
<sequence length="68" mass="7962">MFFFKVSGRSSSLSPASTRCVDDFCCFYPFPATSNQYEAHTYEHINIHVDHGWLFRCSKDYLGEWKLS</sequence>
<dbReference type="EMBL" id="GBRH01234209">
    <property type="protein sequence ID" value="JAD63686.1"/>
    <property type="molecule type" value="Transcribed_RNA"/>
</dbReference>
<proteinExistence type="predicted"/>
<protein>
    <submittedName>
        <fullName evidence="1">Uncharacterized protein</fullName>
    </submittedName>
</protein>
<accession>A0A0A9BK01</accession>
<reference evidence="1" key="1">
    <citation type="submission" date="2014-09" db="EMBL/GenBank/DDBJ databases">
        <authorList>
            <person name="Magalhaes I.L.F."/>
            <person name="Oliveira U."/>
            <person name="Santos F.R."/>
            <person name="Vidigal T.H.D.A."/>
            <person name="Brescovit A.D."/>
            <person name="Santos A.J."/>
        </authorList>
    </citation>
    <scope>NUCLEOTIDE SEQUENCE</scope>
    <source>
        <tissue evidence="1">Shoot tissue taken approximately 20 cm above the soil surface</tissue>
    </source>
</reference>
<organism evidence="1">
    <name type="scientific">Arundo donax</name>
    <name type="common">Giant reed</name>
    <name type="synonym">Donax arundinaceus</name>
    <dbReference type="NCBI Taxonomy" id="35708"/>
    <lineage>
        <taxon>Eukaryota</taxon>
        <taxon>Viridiplantae</taxon>
        <taxon>Streptophyta</taxon>
        <taxon>Embryophyta</taxon>
        <taxon>Tracheophyta</taxon>
        <taxon>Spermatophyta</taxon>
        <taxon>Magnoliopsida</taxon>
        <taxon>Liliopsida</taxon>
        <taxon>Poales</taxon>
        <taxon>Poaceae</taxon>
        <taxon>PACMAD clade</taxon>
        <taxon>Arundinoideae</taxon>
        <taxon>Arundineae</taxon>
        <taxon>Arundo</taxon>
    </lineage>
</organism>
<evidence type="ECO:0000313" key="1">
    <source>
        <dbReference type="EMBL" id="JAD63686.1"/>
    </source>
</evidence>
<name>A0A0A9BK01_ARUDO</name>
<dbReference type="AlphaFoldDB" id="A0A0A9BK01"/>